<dbReference type="EMBL" id="VIFM01000398">
    <property type="protein sequence ID" value="TQF09054.1"/>
    <property type="molecule type" value="Genomic_DNA"/>
</dbReference>
<accession>A0A540WKT7</accession>
<protein>
    <submittedName>
        <fullName evidence="1">Uncharacterized protein</fullName>
    </submittedName>
</protein>
<keyword evidence="2" id="KW-1185">Reference proteome</keyword>
<evidence type="ECO:0000313" key="1">
    <source>
        <dbReference type="EMBL" id="TQF09054.1"/>
    </source>
</evidence>
<gene>
    <name evidence="1" type="ORF">FJV41_46680</name>
</gene>
<proteinExistence type="predicted"/>
<dbReference type="Proteomes" id="UP000315369">
    <property type="component" value="Unassembled WGS sequence"/>
</dbReference>
<dbReference type="AlphaFoldDB" id="A0A540WKT7"/>
<comment type="caution">
    <text evidence="1">The sequence shown here is derived from an EMBL/GenBank/DDBJ whole genome shotgun (WGS) entry which is preliminary data.</text>
</comment>
<evidence type="ECO:0000313" key="2">
    <source>
        <dbReference type="Proteomes" id="UP000315369"/>
    </source>
</evidence>
<name>A0A540WKT7_9BACT</name>
<sequence length="93" mass="10513">MTPAQFQRAWVLQAQADAERGVLECRMCRRRGPLEETTTLWRNGLLVFALCDRCAASHEVVFSPTQAGVEVRARRRSPVELVTQEVPLVHGPR</sequence>
<reference evidence="1 2" key="1">
    <citation type="submission" date="2019-06" db="EMBL/GenBank/DDBJ databases">
        <authorList>
            <person name="Livingstone P."/>
            <person name="Whitworth D."/>
        </authorList>
    </citation>
    <scope>NUCLEOTIDE SEQUENCE [LARGE SCALE GENOMIC DNA]</scope>
    <source>
        <strain evidence="1 2">AM401</strain>
    </source>
</reference>
<dbReference type="OrthoDB" id="5384031at2"/>
<organism evidence="1 2">
    <name type="scientific">Myxococcus llanfairpwllgwyngyllgogerychwyrndrobwllllantysiliogogogochensis</name>
    <dbReference type="NCBI Taxonomy" id="2590453"/>
    <lineage>
        <taxon>Bacteria</taxon>
        <taxon>Pseudomonadati</taxon>
        <taxon>Myxococcota</taxon>
        <taxon>Myxococcia</taxon>
        <taxon>Myxococcales</taxon>
        <taxon>Cystobacterineae</taxon>
        <taxon>Myxococcaceae</taxon>
        <taxon>Myxococcus</taxon>
    </lineage>
</organism>
<dbReference type="RefSeq" id="WP_141649087.1">
    <property type="nucleotide sequence ID" value="NZ_VIFM01000398.1"/>
</dbReference>